<feature type="compositionally biased region" description="Basic and acidic residues" evidence="1">
    <location>
        <begin position="102"/>
        <end position="115"/>
    </location>
</feature>
<evidence type="ECO:0008006" key="5">
    <source>
        <dbReference type="Google" id="ProtNLM"/>
    </source>
</evidence>
<accession>A0A1H6AWU3</accession>
<evidence type="ECO:0000313" key="3">
    <source>
        <dbReference type="EMBL" id="SEG52872.1"/>
    </source>
</evidence>
<evidence type="ECO:0000313" key="4">
    <source>
        <dbReference type="Proteomes" id="UP000236723"/>
    </source>
</evidence>
<feature type="compositionally biased region" description="Low complexity" evidence="1">
    <location>
        <begin position="32"/>
        <end position="41"/>
    </location>
</feature>
<proteinExistence type="predicted"/>
<feature type="compositionally biased region" description="Basic and acidic residues" evidence="1">
    <location>
        <begin position="19"/>
        <end position="31"/>
    </location>
</feature>
<feature type="signal peptide" evidence="2">
    <location>
        <begin position="1"/>
        <end position="18"/>
    </location>
</feature>
<keyword evidence="4" id="KW-1185">Reference proteome</keyword>
<gene>
    <name evidence="3" type="ORF">SAMN04489712_10659</name>
</gene>
<sequence>MLAALCALALAACGTDWANGKDQKTGPHDQGEVASAAPSPTEAEESEGPEFLAFMELLSSLAEPCLKDLPAPEPPKEPGPARPPTAPLPELTVPDGPPSPGKPRDRQTAMKEVELSSAEKCEARIHARRITKALKSAPGPTSQHVEKILRSLGYIDERLHGPQPSGQSVVFTLDLRVLGGRLCLFGNVTGTKTHIEPYGVSPEVGCLDVQRRH</sequence>
<dbReference type="Proteomes" id="UP000236723">
    <property type="component" value="Unassembled WGS sequence"/>
</dbReference>
<feature type="chain" id="PRO_5039374792" description="Lipoprotein" evidence="2">
    <location>
        <begin position="19"/>
        <end position="213"/>
    </location>
</feature>
<keyword evidence="2" id="KW-0732">Signal</keyword>
<feature type="compositionally biased region" description="Pro residues" evidence="1">
    <location>
        <begin position="71"/>
        <end position="87"/>
    </location>
</feature>
<feature type="region of interest" description="Disordered" evidence="1">
    <location>
        <begin position="17"/>
        <end position="49"/>
    </location>
</feature>
<evidence type="ECO:0000256" key="1">
    <source>
        <dbReference type="SAM" id="MobiDB-lite"/>
    </source>
</evidence>
<dbReference type="EMBL" id="FNVO01000006">
    <property type="protein sequence ID" value="SEG52872.1"/>
    <property type="molecule type" value="Genomic_DNA"/>
</dbReference>
<feature type="region of interest" description="Disordered" evidence="1">
    <location>
        <begin position="66"/>
        <end position="115"/>
    </location>
</feature>
<reference evidence="4" key="1">
    <citation type="submission" date="2016-10" db="EMBL/GenBank/DDBJ databases">
        <authorList>
            <person name="Varghese N."/>
            <person name="Submissions S."/>
        </authorList>
    </citation>
    <scope>NUCLEOTIDE SEQUENCE [LARGE SCALE GENOMIC DNA]</scope>
    <source>
        <strain evidence="4">DSM 43163</strain>
    </source>
</reference>
<evidence type="ECO:0000256" key="2">
    <source>
        <dbReference type="SAM" id="SignalP"/>
    </source>
</evidence>
<dbReference type="AlphaFoldDB" id="A0A1H6AWU3"/>
<protein>
    <recommendedName>
        <fullName evidence="5">Lipoprotein</fullName>
    </recommendedName>
</protein>
<name>A0A1H6AWU3_9ACTN</name>
<organism evidence="3 4">
    <name type="scientific">Thermomonospora echinospora</name>
    <dbReference type="NCBI Taxonomy" id="1992"/>
    <lineage>
        <taxon>Bacteria</taxon>
        <taxon>Bacillati</taxon>
        <taxon>Actinomycetota</taxon>
        <taxon>Actinomycetes</taxon>
        <taxon>Streptosporangiales</taxon>
        <taxon>Thermomonosporaceae</taxon>
        <taxon>Thermomonospora</taxon>
    </lineage>
</organism>